<dbReference type="GO" id="GO:0000155">
    <property type="term" value="F:phosphorelay sensor kinase activity"/>
    <property type="evidence" value="ECO:0007669"/>
    <property type="project" value="InterPro"/>
</dbReference>
<dbReference type="SUPFAM" id="SSF55785">
    <property type="entry name" value="PYP-like sensor domain (PAS domain)"/>
    <property type="match status" value="2"/>
</dbReference>
<sequence>MTACNTCHRNISPHMRYGYIYARVLFDETGRAVDFIHEEVNESYSRLTGLRGIIGKKATEVFPDLKRNNPDFLARHLRVAETGISDSLELYLEALDRWYDISIFSTDTDHFTAIIDDITARKVSEEGLRQSEQRFRTLFENHSACMMLLDAHSGEIIDTNEAAADFYGWSVDELRKMNILDIATVSADQINSNLRKMRTDRQKRFSFVHHLKNGGLRDVELFTSLINMNGRDVLYHIIHDNTEQVRLQAVSAMRIELLEMSSFSSAGVMLRAVLDRACRLTASPSGFVFFVTGDQRTLSLEACKNEGTKTTCNGQKHPSLFEKGSPWADVIRTGKPAIHNGQAAFMHCCRNNAESSQDNSELVVPVIRDNATVAILGIGGKAVDYVDKDIELLETLTNQAWDIIAKKIAEESRNLLHQKLQVSSKMELVGQLAAGIAHEINNPLNFILANEQNLENNFSELLSVIDTYRDGRDPLVGADREAGLLSGEDLDSLIGTIHASLEKTRTGVARIKEISQSMQKHAYRNASGNFSPFDINKAIEEIVVITKNECRSVAEISLDLAPLPPVPCDPSQINQVLLNLVMNSIHAIRTMARKEVGTITISTGCNNKAVSCSVQDDGPGIPEKLRERVFEPFFTTKEMGAGTGLGLSICHDIIVNRHRGNIRVVCPQKGGSVFTFSLPLKGAH</sequence>
<dbReference type="SMART" id="SM00065">
    <property type="entry name" value="GAF"/>
    <property type="match status" value="1"/>
</dbReference>
<evidence type="ECO:0000259" key="4">
    <source>
        <dbReference type="PROSITE" id="PS50109"/>
    </source>
</evidence>
<feature type="domain" description="Histidine kinase" evidence="4">
    <location>
        <begin position="435"/>
        <end position="682"/>
    </location>
</feature>
<dbReference type="Gene3D" id="3.30.565.10">
    <property type="entry name" value="Histidine kinase-like ATPase, C-terminal domain"/>
    <property type="match status" value="1"/>
</dbReference>
<evidence type="ECO:0000256" key="3">
    <source>
        <dbReference type="ARBA" id="ARBA00022553"/>
    </source>
</evidence>
<dbReference type="NCBIfam" id="TIGR00229">
    <property type="entry name" value="sensory_box"/>
    <property type="match status" value="1"/>
</dbReference>
<dbReference type="SMART" id="SM00091">
    <property type="entry name" value="PAS"/>
    <property type="match status" value="1"/>
</dbReference>
<organism evidence="6 7">
    <name type="scientific">Chlorobium luteolum (strain DSM 273 / BCRC 81028 / 2530)</name>
    <name type="common">Pelodictyon luteolum</name>
    <dbReference type="NCBI Taxonomy" id="319225"/>
    <lineage>
        <taxon>Bacteria</taxon>
        <taxon>Pseudomonadati</taxon>
        <taxon>Chlorobiota</taxon>
        <taxon>Chlorobiia</taxon>
        <taxon>Chlorobiales</taxon>
        <taxon>Chlorobiaceae</taxon>
        <taxon>Chlorobium/Pelodictyon group</taxon>
        <taxon>Pelodictyon</taxon>
    </lineage>
</organism>
<dbReference type="SMART" id="SM00387">
    <property type="entry name" value="HATPase_c"/>
    <property type="match status" value="1"/>
</dbReference>
<dbReference type="EMBL" id="CP000096">
    <property type="protein sequence ID" value="ABB23955.1"/>
    <property type="molecule type" value="Genomic_DNA"/>
</dbReference>
<feature type="domain" description="PAS" evidence="5">
    <location>
        <begin position="131"/>
        <end position="174"/>
    </location>
</feature>
<dbReference type="SUPFAM" id="SSF47384">
    <property type="entry name" value="Homodimeric domain of signal transducing histidine kinase"/>
    <property type="match status" value="1"/>
</dbReference>
<keyword evidence="7" id="KW-1185">Reference proteome</keyword>
<dbReference type="PANTHER" id="PTHR43065:SF50">
    <property type="entry name" value="HISTIDINE KINASE"/>
    <property type="match status" value="1"/>
</dbReference>
<dbReference type="SUPFAM" id="SSF55781">
    <property type="entry name" value="GAF domain-like"/>
    <property type="match status" value="1"/>
</dbReference>
<accession>Q3B3X6</accession>
<dbReference type="Pfam" id="PF02518">
    <property type="entry name" value="HATPase_c"/>
    <property type="match status" value="1"/>
</dbReference>
<keyword evidence="3" id="KW-0597">Phosphoprotein</keyword>
<proteinExistence type="predicted"/>
<protein>
    <recommendedName>
        <fullName evidence="2">histidine kinase</fullName>
        <ecNumber evidence="2">2.7.13.3</ecNumber>
    </recommendedName>
</protein>
<evidence type="ECO:0000313" key="6">
    <source>
        <dbReference type="EMBL" id="ABB23955.1"/>
    </source>
</evidence>
<dbReference type="InterPro" id="IPR005467">
    <property type="entry name" value="His_kinase_dom"/>
</dbReference>
<dbReference type="InterPro" id="IPR035965">
    <property type="entry name" value="PAS-like_dom_sf"/>
</dbReference>
<dbReference type="InterPro" id="IPR000014">
    <property type="entry name" value="PAS"/>
</dbReference>
<dbReference type="EC" id="2.7.13.3" evidence="2"/>
<dbReference type="HOGENOM" id="CLU_402171_0_0_10"/>
<dbReference type="InterPro" id="IPR004358">
    <property type="entry name" value="Sig_transdc_His_kin-like_C"/>
</dbReference>
<dbReference type="CDD" id="cd00082">
    <property type="entry name" value="HisKA"/>
    <property type="match status" value="1"/>
</dbReference>
<dbReference type="PANTHER" id="PTHR43065">
    <property type="entry name" value="SENSOR HISTIDINE KINASE"/>
    <property type="match status" value="1"/>
</dbReference>
<name>Q3B3X6_CHLL3</name>
<dbReference type="Gene3D" id="3.30.450.40">
    <property type="match status" value="1"/>
</dbReference>
<dbReference type="InterPro" id="IPR003661">
    <property type="entry name" value="HisK_dim/P_dom"/>
</dbReference>
<keyword evidence="6" id="KW-0808">Transferase</keyword>
<dbReference type="Pfam" id="PF13185">
    <property type="entry name" value="GAF_2"/>
    <property type="match status" value="1"/>
</dbReference>
<keyword evidence="6" id="KW-0418">Kinase</keyword>
<dbReference type="PROSITE" id="PS50109">
    <property type="entry name" value="HIS_KIN"/>
    <property type="match status" value="1"/>
</dbReference>
<dbReference type="Gene3D" id="1.10.287.130">
    <property type="match status" value="1"/>
</dbReference>
<evidence type="ECO:0000313" key="7">
    <source>
        <dbReference type="Proteomes" id="UP000002709"/>
    </source>
</evidence>
<dbReference type="PRINTS" id="PR00344">
    <property type="entry name" value="BCTRLSENSOR"/>
</dbReference>
<dbReference type="Proteomes" id="UP000002709">
    <property type="component" value="Chromosome"/>
</dbReference>
<gene>
    <name evidence="6" type="ordered locus">Plut_1093</name>
</gene>
<dbReference type="InterPro" id="IPR003594">
    <property type="entry name" value="HATPase_dom"/>
</dbReference>
<comment type="catalytic activity">
    <reaction evidence="1">
        <text>ATP + protein L-histidine = ADP + protein N-phospho-L-histidine.</text>
        <dbReference type="EC" id="2.7.13.3"/>
    </reaction>
</comment>
<dbReference type="InterPro" id="IPR003018">
    <property type="entry name" value="GAF"/>
</dbReference>
<dbReference type="CDD" id="cd00130">
    <property type="entry name" value="PAS"/>
    <property type="match status" value="1"/>
</dbReference>
<dbReference type="InterPro" id="IPR036097">
    <property type="entry name" value="HisK_dim/P_sf"/>
</dbReference>
<reference evidence="7" key="1">
    <citation type="submission" date="2005-08" db="EMBL/GenBank/DDBJ databases">
        <title>Complete sequence of Pelodictyon luteolum DSM 273.</title>
        <authorList>
            <consortium name="US DOE Joint Genome Institute"/>
            <person name="Copeland A."/>
            <person name="Lucas S."/>
            <person name="Lapidus A."/>
            <person name="Barry K."/>
            <person name="Detter J.C."/>
            <person name="Glavina T."/>
            <person name="Hammon N."/>
            <person name="Israni S."/>
            <person name="Pitluck S."/>
            <person name="Bryant D."/>
            <person name="Schmutz J."/>
            <person name="Larimer F."/>
            <person name="Land M."/>
            <person name="Kyrpides N."/>
            <person name="Ivanova N."/>
            <person name="Richardson P."/>
        </authorList>
    </citation>
    <scope>NUCLEOTIDE SEQUENCE [LARGE SCALE GENOMIC DNA]</scope>
    <source>
        <strain evidence="7">DSM 273 / BCRC 81028 / 2530</strain>
    </source>
</reference>
<dbReference type="Pfam" id="PF13426">
    <property type="entry name" value="PAS_9"/>
    <property type="match status" value="1"/>
</dbReference>
<evidence type="ECO:0000256" key="2">
    <source>
        <dbReference type="ARBA" id="ARBA00012438"/>
    </source>
</evidence>
<evidence type="ECO:0000259" key="5">
    <source>
        <dbReference type="PROSITE" id="PS50112"/>
    </source>
</evidence>
<dbReference type="InterPro" id="IPR029016">
    <property type="entry name" value="GAF-like_dom_sf"/>
</dbReference>
<dbReference type="SUPFAM" id="SSF55874">
    <property type="entry name" value="ATPase domain of HSP90 chaperone/DNA topoisomerase II/histidine kinase"/>
    <property type="match status" value="1"/>
</dbReference>
<dbReference type="STRING" id="319225.Plut_1093"/>
<dbReference type="KEGG" id="plt:Plut_1093"/>
<dbReference type="Gene3D" id="3.30.450.20">
    <property type="entry name" value="PAS domain"/>
    <property type="match status" value="2"/>
</dbReference>
<dbReference type="AlphaFoldDB" id="Q3B3X6"/>
<dbReference type="PROSITE" id="PS50112">
    <property type="entry name" value="PAS"/>
    <property type="match status" value="1"/>
</dbReference>
<evidence type="ECO:0000256" key="1">
    <source>
        <dbReference type="ARBA" id="ARBA00000085"/>
    </source>
</evidence>
<dbReference type="eggNOG" id="COG4191">
    <property type="taxonomic scope" value="Bacteria"/>
</dbReference>
<dbReference type="InterPro" id="IPR036890">
    <property type="entry name" value="HATPase_C_sf"/>
</dbReference>